<sequence length="174" mass="20487">MDIDQIFANLEFLSKSEDSEKINTLFHNIVVSLSNFLKFTPVHKNIRIYLNNKKTGTSDSPFDIGVIRGNQEEIIQIEIVQEYVKFLPFILLREAYYAFLPKRTKSVDVAINSIVEKNLESLTQIDNWRLMIRTFFIDNTKILGAFERHFADNEVTIFFLFNYIRKIPRNKKNS</sequence>
<gene>
    <name evidence="1" type="ORF">LCGC14_0838980</name>
</gene>
<comment type="caution">
    <text evidence="1">The sequence shown here is derived from an EMBL/GenBank/DDBJ whole genome shotgun (WGS) entry which is preliminary data.</text>
</comment>
<reference evidence="1" key="1">
    <citation type="journal article" date="2015" name="Nature">
        <title>Complex archaea that bridge the gap between prokaryotes and eukaryotes.</title>
        <authorList>
            <person name="Spang A."/>
            <person name="Saw J.H."/>
            <person name="Jorgensen S.L."/>
            <person name="Zaremba-Niedzwiedzka K."/>
            <person name="Martijn J."/>
            <person name="Lind A.E."/>
            <person name="van Eijk R."/>
            <person name="Schleper C."/>
            <person name="Guy L."/>
            <person name="Ettema T.J."/>
        </authorList>
    </citation>
    <scope>NUCLEOTIDE SEQUENCE</scope>
</reference>
<accession>A0A0F9PIE4</accession>
<organism evidence="1">
    <name type="scientific">marine sediment metagenome</name>
    <dbReference type="NCBI Taxonomy" id="412755"/>
    <lineage>
        <taxon>unclassified sequences</taxon>
        <taxon>metagenomes</taxon>
        <taxon>ecological metagenomes</taxon>
    </lineage>
</organism>
<name>A0A0F9PIE4_9ZZZZ</name>
<protein>
    <submittedName>
        <fullName evidence="1">Uncharacterized protein</fullName>
    </submittedName>
</protein>
<dbReference type="AlphaFoldDB" id="A0A0F9PIE4"/>
<dbReference type="EMBL" id="LAZR01002446">
    <property type="protein sequence ID" value="KKN29944.1"/>
    <property type="molecule type" value="Genomic_DNA"/>
</dbReference>
<proteinExistence type="predicted"/>
<evidence type="ECO:0000313" key="1">
    <source>
        <dbReference type="EMBL" id="KKN29944.1"/>
    </source>
</evidence>